<proteinExistence type="predicted"/>
<name>A0ABT2VV55_9FLAO</name>
<evidence type="ECO:0000313" key="2">
    <source>
        <dbReference type="EMBL" id="MCU7613493.1"/>
    </source>
</evidence>
<feature type="region of interest" description="Disordered" evidence="1">
    <location>
        <begin position="1"/>
        <end position="24"/>
    </location>
</feature>
<dbReference type="RefSeq" id="WP_262989340.1">
    <property type="nucleotide sequence ID" value="NZ_JAOTEN010000001.1"/>
</dbReference>
<organism evidence="2 3">
    <name type="scientific">Chryseobacterium gilvum</name>
    <dbReference type="NCBI Taxonomy" id="2976534"/>
    <lineage>
        <taxon>Bacteria</taxon>
        <taxon>Pseudomonadati</taxon>
        <taxon>Bacteroidota</taxon>
        <taxon>Flavobacteriia</taxon>
        <taxon>Flavobacteriales</taxon>
        <taxon>Weeksellaceae</taxon>
        <taxon>Chryseobacterium group</taxon>
        <taxon>Chryseobacterium</taxon>
    </lineage>
</organism>
<reference evidence="3" key="1">
    <citation type="submission" date="2023-07" db="EMBL/GenBank/DDBJ databases">
        <title>Chryseobacterium sp. GMJ5 Genome sequencing and assembly.</title>
        <authorList>
            <person name="Jung Y."/>
        </authorList>
    </citation>
    <scope>NUCLEOTIDE SEQUENCE [LARGE SCALE GENOMIC DNA]</scope>
    <source>
        <strain evidence="3">GMJ5</strain>
    </source>
</reference>
<accession>A0ABT2VV55</accession>
<comment type="caution">
    <text evidence="2">The sequence shown here is derived from an EMBL/GenBank/DDBJ whole genome shotgun (WGS) entry which is preliminary data.</text>
</comment>
<gene>
    <name evidence="2" type="ORF">N0B16_03505</name>
</gene>
<evidence type="ECO:0000256" key="1">
    <source>
        <dbReference type="SAM" id="MobiDB-lite"/>
    </source>
</evidence>
<dbReference type="EMBL" id="JAOTEN010000001">
    <property type="protein sequence ID" value="MCU7613493.1"/>
    <property type="molecule type" value="Genomic_DNA"/>
</dbReference>
<protein>
    <submittedName>
        <fullName evidence="2">Uncharacterized protein</fullName>
    </submittedName>
</protein>
<evidence type="ECO:0000313" key="3">
    <source>
        <dbReference type="Proteomes" id="UP001208114"/>
    </source>
</evidence>
<keyword evidence="3" id="KW-1185">Reference proteome</keyword>
<dbReference type="Proteomes" id="UP001208114">
    <property type="component" value="Unassembled WGS sequence"/>
</dbReference>
<sequence length="203" mass="23406">MKAKEISGVPRQKRGGFHDTESILQLQSPQETDEKFKIVKRRLLAVNQWQYYAGDGSAEFKLCNQNAEIIESSPKIGNYIRINLSPSYAEKEDEYHWVIITDVIEVNTEKYQKVLIECRPSKHPQNARNAEIEHFFSALASTTFIIDKEKNTIRTSVHGRNETPNFNTSFAKKVKQILIGSRAILKMSKNQWQLLCDGLLKYD</sequence>